<dbReference type="EMBL" id="JACHGR010000003">
    <property type="protein sequence ID" value="MBB6055203.1"/>
    <property type="molecule type" value="Genomic_DNA"/>
</dbReference>
<name>A0A841GP09_9GAMM</name>
<comment type="caution">
    <text evidence="1">The sequence shown here is derived from an EMBL/GenBank/DDBJ whole genome shotgun (WGS) entry which is preliminary data.</text>
</comment>
<sequence length="74" mass="8827">MVSKKQEDITEPQDLESKDMWLRRFRMAKTQQTLTLMVERAIDQYHQKPSVLGAIYLAECQRERELETGMLLNR</sequence>
<dbReference type="AlphaFoldDB" id="A0A841GP09"/>
<reference evidence="1 2" key="1">
    <citation type="submission" date="2020-08" db="EMBL/GenBank/DDBJ databases">
        <title>Genomic Encyclopedia of Type Strains, Phase IV (KMG-IV): sequencing the most valuable type-strain genomes for metagenomic binning, comparative biology and taxonomic classification.</title>
        <authorList>
            <person name="Goeker M."/>
        </authorList>
    </citation>
    <scope>NUCLEOTIDE SEQUENCE [LARGE SCALE GENOMIC DNA]</scope>
    <source>
        <strain evidence="1 2">DSM 22975</strain>
    </source>
</reference>
<organism evidence="1 2">
    <name type="scientific">Tolumonas osonensis</name>
    <dbReference type="NCBI Taxonomy" id="675874"/>
    <lineage>
        <taxon>Bacteria</taxon>
        <taxon>Pseudomonadati</taxon>
        <taxon>Pseudomonadota</taxon>
        <taxon>Gammaproteobacteria</taxon>
        <taxon>Aeromonadales</taxon>
        <taxon>Aeromonadaceae</taxon>
        <taxon>Tolumonas</taxon>
    </lineage>
</organism>
<gene>
    <name evidence="1" type="ORF">HNR75_001085</name>
</gene>
<keyword evidence="2" id="KW-1185">Reference proteome</keyword>
<dbReference type="RefSeq" id="WP_188025975.1">
    <property type="nucleotide sequence ID" value="NZ_JACHGR010000003.1"/>
</dbReference>
<dbReference type="Proteomes" id="UP000585721">
    <property type="component" value="Unassembled WGS sequence"/>
</dbReference>
<accession>A0A841GP09</accession>
<protein>
    <submittedName>
        <fullName evidence="1">Uncharacterized protein</fullName>
    </submittedName>
</protein>
<evidence type="ECO:0000313" key="2">
    <source>
        <dbReference type="Proteomes" id="UP000585721"/>
    </source>
</evidence>
<evidence type="ECO:0000313" key="1">
    <source>
        <dbReference type="EMBL" id="MBB6055203.1"/>
    </source>
</evidence>
<proteinExistence type="predicted"/>